<dbReference type="SUPFAM" id="SSF48452">
    <property type="entry name" value="TPR-like"/>
    <property type="match status" value="1"/>
</dbReference>
<sequence>MNLHAFVAAPPQDLTCAPAHADTRAGARAARGQGRRRWGLLLVAASALLGACTTTKTVTTSLPDVNNAGLPAATSANDPEQARHRARIRLQLAAGYFEQGQTQIALEEANQAIAADPNMVDAYSLRGLIYMRLDDAGRAEDSFRRAIVINPRDGNVRHNYAWLMCQQQRYADAQQQFAAALAAPGYTESAKTLMTKGICQLQAGQRAEAERTLLQAYEIDAGNPVIGYNLAALLFQRGDYARAQFYIRRVNNGPVSNAESLWLGLRTERRLGNSEATNDLAGQLRRRYPQSREARAFERGQFDD</sequence>
<organism evidence="2 3">
    <name type="scientific">Xenophilus arseniciresistens</name>
    <dbReference type="NCBI Taxonomy" id="1283306"/>
    <lineage>
        <taxon>Bacteria</taxon>
        <taxon>Pseudomonadati</taxon>
        <taxon>Pseudomonadota</taxon>
        <taxon>Betaproteobacteria</taxon>
        <taxon>Burkholderiales</taxon>
        <taxon>Comamonadaceae</taxon>
        <taxon>Xenophilus</taxon>
    </lineage>
</organism>
<dbReference type="AlphaFoldDB" id="A0AAE3N757"/>
<dbReference type="RefSeq" id="WP_271427365.1">
    <property type="nucleotide sequence ID" value="NZ_JAQIPB010000002.1"/>
</dbReference>
<dbReference type="Pfam" id="PF14559">
    <property type="entry name" value="TPR_19"/>
    <property type="match status" value="1"/>
</dbReference>
<dbReference type="InterPro" id="IPR011990">
    <property type="entry name" value="TPR-like_helical_dom_sf"/>
</dbReference>
<proteinExistence type="predicted"/>
<accession>A0AAE3N757</accession>
<evidence type="ECO:0000313" key="2">
    <source>
        <dbReference type="EMBL" id="MDA7416133.1"/>
    </source>
</evidence>
<keyword evidence="1" id="KW-0802">TPR repeat</keyword>
<dbReference type="InterPro" id="IPR013360">
    <property type="entry name" value="Pilus_4_PilW"/>
</dbReference>
<gene>
    <name evidence="2" type="primary">pilW</name>
    <name evidence="2" type="ORF">PGB34_07110</name>
</gene>
<dbReference type="Gene3D" id="1.25.40.10">
    <property type="entry name" value="Tetratricopeptide repeat domain"/>
    <property type="match status" value="1"/>
</dbReference>
<reference evidence="2" key="1">
    <citation type="submission" date="2023-01" db="EMBL/GenBank/DDBJ databases">
        <title>Xenophilus mangrovi sp. nov., isolated from soil of Mangrove nature reserve.</title>
        <authorList>
            <person name="Xu S."/>
            <person name="Liu Z."/>
            <person name="Xu Y."/>
        </authorList>
    </citation>
    <scope>NUCLEOTIDE SEQUENCE</scope>
    <source>
        <strain evidence="2">YW8</strain>
    </source>
</reference>
<dbReference type="PANTHER" id="PTHR12558">
    <property type="entry name" value="CELL DIVISION CYCLE 16,23,27"/>
    <property type="match status" value="1"/>
</dbReference>
<dbReference type="NCBIfam" id="TIGR02521">
    <property type="entry name" value="type_IV_pilW"/>
    <property type="match status" value="1"/>
</dbReference>
<feature type="repeat" description="TPR" evidence="1">
    <location>
        <begin position="120"/>
        <end position="153"/>
    </location>
</feature>
<evidence type="ECO:0000313" key="3">
    <source>
        <dbReference type="Proteomes" id="UP001212602"/>
    </source>
</evidence>
<dbReference type="PANTHER" id="PTHR12558:SF13">
    <property type="entry name" value="CELL DIVISION CYCLE PROTEIN 27 HOMOLOG"/>
    <property type="match status" value="1"/>
</dbReference>
<dbReference type="PROSITE" id="PS50005">
    <property type="entry name" value="TPR"/>
    <property type="match status" value="2"/>
</dbReference>
<dbReference type="SMART" id="SM00028">
    <property type="entry name" value="TPR"/>
    <property type="match status" value="3"/>
</dbReference>
<comment type="caution">
    <text evidence="2">The sequence shown here is derived from an EMBL/GenBank/DDBJ whole genome shotgun (WGS) entry which is preliminary data.</text>
</comment>
<protein>
    <submittedName>
        <fullName evidence="2">Type IV pilus biogenesis/stability protein PilW</fullName>
    </submittedName>
</protein>
<dbReference type="EMBL" id="JAQIPB010000002">
    <property type="protein sequence ID" value="MDA7416133.1"/>
    <property type="molecule type" value="Genomic_DNA"/>
</dbReference>
<dbReference type="Proteomes" id="UP001212602">
    <property type="component" value="Unassembled WGS sequence"/>
</dbReference>
<evidence type="ECO:0000256" key="1">
    <source>
        <dbReference type="PROSITE-ProRule" id="PRU00339"/>
    </source>
</evidence>
<dbReference type="InterPro" id="IPR019734">
    <property type="entry name" value="TPR_rpt"/>
</dbReference>
<keyword evidence="3" id="KW-1185">Reference proteome</keyword>
<feature type="repeat" description="TPR" evidence="1">
    <location>
        <begin position="86"/>
        <end position="119"/>
    </location>
</feature>
<dbReference type="Pfam" id="PF13432">
    <property type="entry name" value="TPR_16"/>
    <property type="match status" value="1"/>
</dbReference>
<name>A0AAE3N757_9BURK</name>